<dbReference type="EMBL" id="JAUBDJ010000003">
    <property type="protein sequence ID" value="MDW0116603.1"/>
    <property type="molecule type" value="Genomic_DNA"/>
</dbReference>
<evidence type="ECO:0000313" key="14">
    <source>
        <dbReference type="EMBL" id="MDW0116603.1"/>
    </source>
</evidence>
<accession>A0AAW9A7L3</accession>
<evidence type="ECO:0000256" key="7">
    <source>
        <dbReference type="ARBA" id="ARBA00022822"/>
    </source>
</evidence>
<dbReference type="GO" id="GO:0005737">
    <property type="term" value="C:cytoplasm"/>
    <property type="evidence" value="ECO:0007669"/>
    <property type="project" value="TreeGrafter"/>
</dbReference>
<evidence type="ECO:0000256" key="3">
    <source>
        <dbReference type="ARBA" id="ARBA00004733"/>
    </source>
</evidence>
<feature type="modified residue" description="N6-(pyridoxal phosphate)lysine" evidence="12">
    <location>
        <position position="89"/>
    </location>
</feature>
<protein>
    <recommendedName>
        <fullName evidence="12">Tryptophan synthase beta chain</fullName>
        <ecNumber evidence="12">4.2.1.20</ecNumber>
    </recommendedName>
</protein>
<comment type="pathway">
    <text evidence="3 12">Amino-acid biosynthesis; L-tryptophan biosynthesis; L-tryptophan from chorismate: step 5/5.</text>
</comment>
<evidence type="ECO:0000256" key="10">
    <source>
        <dbReference type="ARBA" id="ARBA00023239"/>
    </source>
</evidence>
<evidence type="ECO:0000256" key="1">
    <source>
        <dbReference type="ARBA" id="ARBA00001933"/>
    </source>
</evidence>
<dbReference type="InterPro" id="IPR006653">
    <property type="entry name" value="Trp_synth_b_CS"/>
</dbReference>
<evidence type="ECO:0000256" key="2">
    <source>
        <dbReference type="ARBA" id="ARBA00002786"/>
    </source>
</evidence>
<keyword evidence="9 12" id="KW-0057">Aromatic amino acid biosynthesis</keyword>
<dbReference type="InterPro" id="IPR006654">
    <property type="entry name" value="Trp_synth_beta"/>
</dbReference>
<comment type="caution">
    <text evidence="14">The sequence shown here is derived from an EMBL/GenBank/DDBJ whole genome shotgun (WGS) entry which is preliminary data.</text>
</comment>
<evidence type="ECO:0000256" key="12">
    <source>
        <dbReference type="HAMAP-Rule" id="MF_00133"/>
    </source>
</evidence>
<comment type="catalytic activity">
    <reaction evidence="11 12">
        <text>(1S,2R)-1-C-(indol-3-yl)glycerol 3-phosphate + L-serine = D-glyceraldehyde 3-phosphate + L-tryptophan + H2O</text>
        <dbReference type="Rhea" id="RHEA:10532"/>
        <dbReference type="ChEBI" id="CHEBI:15377"/>
        <dbReference type="ChEBI" id="CHEBI:33384"/>
        <dbReference type="ChEBI" id="CHEBI:57912"/>
        <dbReference type="ChEBI" id="CHEBI:58866"/>
        <dbReference type="ChEBI" id="CHEBI:59776"/>
        <dbReference type="EC" id="4.2.1.20"/>
    </reaction>
</comment>
<dbReference type="PIRSF" id="PIRSF001413">
    <property type="entry name" value="Trp_syn_beta"/>
    <property type="match status" value="1"/>
</dbReference>
<evidence type="ECO:0000256" key="8">
    <source>
        <dbReference type="ARBA" id="ARBA00022898"/>
    </source>
</evidence>
<organism evidence="14 15">
    <name type="scientific">Sporosarcina thermotolerans</name>
    <dbReference type="NCBI Taxonomy" id="633404"/>
    <lineage>
        <taxon>Bacteria</taxon>
        <taxon>Bacillati</taxon>
        <taxon>Bacillota</taxon>
        <taxon>Bacilli</taxon>
        <taxon>Bacillales</taxon>
        <taxon>Caryophanaceae</taxon>
        <taxon>Sporosarcina</taxon>
    </lineage>
</organism>
<dbReference type="NCBIfam" id="TIGR00263">
    <property type="entry name" value="trpB"/>
    <property type="match status" value="1"/>
</dbReference>
<keyword evidence="15" id="KW-1185">Reference proteome</keyword>
<dbReference type="HAMAP" id="MF_00133">
    <property type="entry name" value="Trp_synth_beta"/>
    <property type="match status" value="1"/>
</dbReference>
<dbReference type="SUPFAM" id="SSF53686">
    <property type="entry name" value="Tryptophan synthase beta subunit-like PLP-dependent enzymes"/>
    <property type="match status" value="1"/>
</dbReference>
<evidence type="ECO:0000259" key="13">
    <source>
        <dbReference type="Pfam" id="PF00291"/>
    </source>
</evidence>
<keyword evidence="6 12" id="KW-0028">Amino-acid biosynthesis</keyword>
<evidence type="ECO:0000256" key="4">
    <source>
        <dbReference type="ARBA" id="ARBA00009982"/>
    </source>
</evidence>
<dbReference type="Proteomes" id="UP001271648">
    <property type="component" value="Unassembled WGS sequence"/>
</dbReference>
<dbReference type="RefSeq" id="WP_283733532.1">
    <property type="nucleotide sequence ID" value="NZ_CP125968.1"/>
</dbReference>
<evidence type="ECO:0000256" key="5">
    <source>
        <dbReference type="ARBA" id="ARBA00011270"/>
    </source>
</evidence>
<reference evidence="14 15" key="1">
    <citation type="submission" date="2023-06" db="EMBL/GenBank/DDBJ databases">
        <title>Sporosarcina sp. nov., isolated from Korean traditional fermented seafood 'Jeotgal'.</title>
        <authorList>
            <person name="Yang A.I."/>
            <person name="Shin N.-R."/>
        </authorList>
    </citation>
    <scope>NUCLEOTIDE SEQUENCE [LARGE SCALE GENOMIC DNA]</scope>
    <source>
        <strain evidence="14 15">KCTC43456</strain>
    </source>
</reference>
<evidence type="ECO:0000313" key="15">
    <source>
        <dbReference type="Proteomes" id="UP001271648"/>
    </source>
</evidence>
<evidence type="ECO:0000256" key="9">
    <source>
        <dbReference type="ARBA" id="ARBA00023141"/>
    </source>
</evidence>
<dbReference type="PANTHER" id="PTHR48077">
    <property type="entry name" value="TRYPTOPHAN SYNTHASE-RELATED"/>
    <property type="match status" value="1"/>
</dbReference>
<dbReference type="PANTHER" id="PTHR48077:SF3">
    <property type="entry name" value="TRYPTOPHAN SYNTHASE"/>
    <property type="match status" value="1"/>
</dbReference>
<keyword evidence="7 12" id="KW-0822">Tryptophan biosynthesis</keyword>
<feature type="domain" description="Tryptophan synthase beta chain-like PALP" evidence="13">
    <location>
        <begin position="56"/>
        <end position="379"/>
    </location>
</feature>
<evidence type="ECO:0000256" key="11">
    <source>
        <dbReference type="ARBA" id="ARBA00049047"/>
    </source>
</evidence>
<dbReference type="FunFam" id="3.40.50.1100:FF:000001">
    <property type="entry name" value="Tryptophan synthase beta chain"/>
    <property type="match status" value="1"/>
</dbReference>
<keyword evidence="10 12" id="KW-0456">Lyase</keyword>
<keyword evidence="8 12" id="KW-0663">Pyridoxal phosphate</keyword>
<dbReference type="AlphaFoldDB" id="A0AAW9A7L3"/>
<comment type="cofactor">
    <cofactor evidence="1 12">
        <name>pyridoxal 5'-phosphate</name>
        <dbReference type="ChEBI" id="CHEBI:597326"/>
    </cofactor>
</comment>
<proteinExistence type="inferred from homology"/>
<gene>
    <name evidence="12 14" type="primary">trpB</name>
    <name evidence="14" type="ORF">QTL97_06625</name>
</gene>
<dbReference type="InterPro" id="IPR036052">
    <property type="entry name" value="TrpB-like_PALP_sf"/>
</dbReference>
<dbReference type="InterPro" id="IPR001926">
    <property type="entry name" value="TrpB-like_PALP"/>
</dbReference>
<dbReference type="Pfam" id="PF00291">
    <property type="entry name" value="PALP"/>
    <property type="match status" value="1"/>
</dbReference>
<dbReference type="EC" id="4.2.1.20" evidence="12"/>
<dbReference type="InterPro" id="IPR023026">
    <property type="entry name" value="Trp_synth_beta/beta-like"/>
</dbReference>
<sequence>MAIEMRKGRYGKFGGQYVPETLMTALIELEEAYEEAKSDPTFAEELDYYLRDFVGRENPLYFAERLSAKIGGAKIFLKREDLNHTGAHKINNSIGQALLAMRMGKKKIVAETGAGQHGVATATACALFGLECVVFMGKEDIRRQELNVFRMELLGANVVSVDKGSGTLKDAVNEALRYWVANVEDTHYILGSALGPHPFPMIVRDFQRVIGVETRRQIVEKEGRLPDAIVACIGGGSNAIGMFHPFVKDEDVALFGVEAAGSGISTGLHAAAIADGREGVLHGAYMYVLQDDDGFIQEAHSISAGLDYPAVGPEHCHLHDIGRVKYEAVTDAEALEGLKLLSRTEGIIPALESAHAIYYATELAKDMAQDEIVVVCLSGRGDKDMQTVREVLGGGVE</sequence>
<dbReference type="FunFam" id="3.40.50.1100:FF:000004">
    <property type="entry name" value="Tryptophan synthase beta chain"/>
    <property type="match status" value="1"/>
</dbReference>
<dbReference type="Gene3D" id="3.40.50.1100">
    <property type="match status" value="2"/>
</dbReference>
<comment type="similarity">
    <text evidence="4 12">Belongs to the TrpB family.</text>
</comment>
<dbReference type="GO" id="GO:0004834">
    <property type="term" value="F:tryptophan synthase activity"/>
    <property type="evidence" value="ECO:0007669"/>
    <property type="project" value="UniProtKB-UniRule"/>
</dbReference>
<comment type="function">
    <text evidence="2 12">The beta subunit is responsible for the synthesis of L-tryptophan from indole and L-serine.</text>
</comment>
<evidence type="ECO:0000256" key="6">
    <source>
        <dbReference type="ARBA" id="ARBA00022605"/>
    </source>
</evidence>
<dbReference type="CDD" id="cd06446">
    <property type="entry name" value="Trp-synth_B"/>
    <property type="match status" value="1"/>
</dbReference>
<comment type="subunit">
    <text evidence="5 12">Tetramer of two alpha and two beta chains.</text>
</comment>
<name>A0AAW9A7L3_9BACL</name>
<dbReference type="PROSITE" id="PS00168">
    <property type="entry name" value="TRP_SYNTHASE_BETA"/>
    <property type="match status" value="1"/>
</dbReference>